<sequence>MAHRRAERRRGARTYRGHHVGGHRKGREPSEAMDNLSPNNNGAFDLNDDEQSQLYSRFPIDDSVPLGSLLNINCSVQNTTFHPNDNRCSPIDLDSPFISPSPRQQPTEDTVTPSSFHPPYTTPPSMNPCQSRLRPPRSSNAKGNQSTTPTGQGCSHRTSSYTVEEDLCLISAWLNISRDPIVSTNQSGGLHLQVRDVPIGLAWERIYEYYLQHKPPTSDRNKKSLSTRWGTISAAVSRFCGIKAQQDRILGSGYTEADRISASIELYDKENPKQKWAFMHCWEALRNIKKWEDYKKA</sequence>
<dbReference type="PANTHER" id="PTHR45125">
    <property type="entry name" value="F21J9.4-RELATED"/>
    <property type="match status" value="1"/>
</dbReference>
<evidence type="ECO:0000256" key="1">
    <source>
        <dbReference type="SAM" id="MobiDB-lite"/>
    </source>
</evidence>
<accession>A0AAQ3SRC6</accession>
<reference evidence="2 3" key="1">
    <citation type="submission" date="2024-02" db="EMBL/GenBank/DDBJ databases">
        <title>High-quality chromosome-scale genome assembly of Pensacola bahiagrass (Paspalum notatum Flugge var. saurae).</title>
        <authorList>
            <person name="Vega J.M."/>
            <person name="Podio M."/>
            <person name="Orjuela J."/>
            <person name="Siena L.A."/>
            <person name="Pessino S.C."/>
            <person name="Combes M.C."/>
            <person name="Mariac C."/>
            <person name="Albertini E."/>
            <person name="Pupilli F."/>
            <person name="Ortiz J.P.A."/>
            <person name="Leblanc O."/>
        </authorList>
    </citation>
    <scope>NUCLEOTIDE SEQUENCE [LARGE SCALE GENOMIC DNA]</scope>
    <source>
        <strain evidence="2">R1</strain>
        <tissue evidence="2">Leaf</tissue>
    </source>
</reference>
<dbReference type="PANTHER" id="PTHR45125:SF3">
    <property type="entry name" value="NO-APICAL-MERISTEM-ASSOCIATED CARBOXY-TERMINAL DOMAIN PROTEIN"/>
    <property type="match status" value="1"/>
</dbReference>
<protein>
    <recommendedName>
        <fullName evidence="4">No apical meristem-associated C-terminal domain-containing protein</fullName>
    </recommendedName>
</protein>
<name>A0AAQ3SRC6_PASNO</name>
<dbReference type="Proteomes" id="UP001341281">
    <property type="component" value="Chromosome 02"/>
</dbReference>
<evidence type="ECO:0000313" key="3">
    <source>
        <dbReference type="Proteomes" id="UP001341281"/>
    </source>
</evidence>
<dbReference type="EMBL" id="CP144746">
    <property type="protein sequence ID" value="WVZ59318.1"/>
    <property type="molecule type" value="Genomic_DNA"/>
</dbReference>
<organism evidence="2 3">
    <name type="scientific">Paspalum notatum var. saurae</name>
    <dbReference type="NCBI Taxonomy" id="547442"/>
    <lineage>
        <taxon>Eukaryota</taxon>
        <taxon>Viridiplantae</taxon>
        <taxon>Streptophyta</taxon>
        <taxon>Embryophyta</taxon>
        <taxon>Tracheophyta</taxon>
        <taxon>Spermatophyta</taxon>
        <taxon>Magnoliopsida</taxon>
        <taxon>Liliopsida</taxon>
        <taxon>Poales</taxon>
        <taxon>Poaceae</taxon>
        <taxon>PACMAD clade</taxon>
        <taxon>Panicoideae</taxon>
        <taxon>Andropogonodae</taxon>
        <taxon>Paspaleae</taxon>
        <taxon>Paspalinae</taxon>
        <taxon>Paspalum</taxon>
    </lineage>
</organism>
<dbReference type="AlphaFoldDB" id="A0AAQ3SRC6"/>
<gene>
    <name evidence="2" type="ORF">U9M48_009475</name>
</gene>
<feature type="compositionally biased region" description="Basic residues" evidence="1">
    <location>
        <begin position="1"/>
        <end position="26"/>
    </location>
</feature>
<feature type="compositionally biased region" description="Polar residues" evidence="1">
    <location>
        <begin position="137"/>
        <end position="157"/>
    </location>
</feature>
<feature type="region of interest" description="Disordered" evidence="1">
    <location>
        <begin position="1"/>
        <end position="47"/>
    </location>
</feature>
<evidence type="ECO:0008006" key="4">
    <source>
        <dbReference type="Google" id="ProtNLM"/>
    </source>
</evidence>
<feature type="compositionally biased region" description="Polar residues" evidence="1">
    <location>
        <begin position="101"/>
        <end position="115"/>
    </location>
</feature>
<keyword evidence="3" id="KW-1185">Reference proteome</keyword>
<proteinExistence type="predicted"/>
<feature type="region of interest" description="Disordered" evidence="1">
    <location>
        <begin position="83"/>
        <end position="157"/>
    </location>
</feature>
<evidence type="ECO:0000313" key="2">
    <source>
        <dbReference type="EMBL" id="WVZ59318.1"/>
    </source>
</evidence>